<dbReference type="SUPFAM" id="SSF50891">
    <property type="entry name" value="Cyclophilin-like"/>
    <property type="match status" value="1"/>
</dbReference>
<dbReference type="Gene3D" id="2.40.100.10">
    <property type="entry name" value="Cyclophilin-like"/>
    <property type="match status" value="1"/>
</dbReference>
<feature type="signal peptide" evidence="4">
    <location>
        <begin position="1"/>
        <end position="19"/>
    </location>
</feature>
<dbReference type="InterPro" id="IPR020892">
    <property type="entry name" value="Cyclophilin-type_PPIase_CS"/>
</dbReference>
<evidence type="ECO:0000256" key="4">
    <source>
        <dbReference type="RuleBase" id="RU363019"/>
    </source>
</evidence>
<accession>A0A0J8GX99</accession>
<keyword evidence="3 4" id="KW-0413">Isomerase</keyword>
<dbReference type="InterPro" id="IPR002130">
    <property type="entry name" value="Cyclophilin-type_PPIase_dom"/>
</dbReference>
<dbReference type="AlphaFoldDB" id="A0A0J8GX99"/>
<evidence type="ECO:0000313" key="6">
    <source>
        <dbReference type="EMBL" id="KMT65874.1"/>
    </source>
</evidence>
<dbReference type="PROSITE" id="PS00170">
    <property type="entry name" value="CSA_PPIASE_1"/>
    <property type="match status" value="1"/>
</dbReference>
<dbReference type="InterPro" id="IPR029000">
    <property type="entry name" value="Cyclophilin-like_dom_sf"/>
</dbReference>
<keyword evidence="2 4" id="KW-0697">Rotamase</keyword>
<evidence type="ECO:0000313" key="7">
    <source>
        <dbReference type="Proteomes" id="UP000037600"/>
    </source>
</evidence>
<keyword evidence="7" id="KW-1185">Reference proteome</keyword>
<dbReference type="OrthoDB" id="9807797at2"/>
<reference evidence="6 7" key="1">
    <citation type="submission" date="2015-04" db="EMBL/GenBank/DDBJ databases">
        <title>Draft Genome Sequence of the Novel Agar-Digesting Marine Bacterium Q1.</title>
        <authorList>
            <person name="Li Y."/>
            <person name="Li D."/>
            <person name="Chen G."/>
            <person name="Du Z."/>
        </authorList>
    </citation>
    <scope>NUCLEOTIDE SEQUENCE [LARGE SCALE GENOMIC DNA]</scope>
    <source>
        <strain evidence="6 7">Q1</strain>
    </source>
</reference>
<keyword evidence="4" id="KW-0732">Signal</keyword>
<evidence type="ECO:0000256" key="1">
    <source>
        <dbReference type="ARBA" id="ARBA00007365"/>
    </source>
</evidence>
<comment type="caution">
    <text evidence="6">The sequence shown here is derived from an EMBL/GenBank/DDBJ whole genome shotgun (WGS) entry which is preliminary data.</text>
</comment>
<evidence type="ECO:0000256" key="3">
    <source>
        <dbReference type="ARBA" id="ARBA00023235"/>
    </source>
</evidence>
<dbReference type="EMBL" id="LAZL01000008">
    <property type="protein sequence ID" value="KMT65874.1"/>
    <property type="molecule type" value="Genomic_DNA"/>
</dbReference>
<gene>
    <name evidence="6" type="ORF">XM47_06670</name>
</gene>
<comment type="catalytic activity">
    <reaction evidence="4">
        <text>[protein]-peptidylproline (omega=180) = [protein]-peptidylproline (omega=0)</text>
        <dbReference type="Rhea" id="RHEA:16237"/>
        <dbReference type="Rhea" id="RHEA-COMP:10747"/>
        <dbReference type="Rhea" id="RHEA-COMP:10748"/>
        <dbReference type="ChEBI" id="CHEBI:83833"/>
        <dbReference type="ChEBI" id="CHEBI:83834"/>
        <dbReference type="EC" id="5.2.1.8"/>
    </reaction>
</comment>
<name>A0A0J8GX99_9ALTE</name>
<feature type="chain" id="PRO_5006516747" description="Peptidyl-prolyl cis-trans isomerase" evidence="4">
    <location>
        <begin position="20"/>
        <end position="197"/>
    </location>
</feature>
<dbReference type="Proteomes" id="UP000037600">
    <property type="component" value="Unassembled WGS sequence"/>
</dbReference>
<proteinExistence type="inferred from homology"/>
<feature type="domain" description="PPIase cyclophilin-type" evidence="5">
    <location>
        <begin position="31"/>
        <end position="193"/>
    </location>
</feature>
<comment type="function">
    <text evidence="4">PPIases accelerate the folding of proteins. It catalyzes the cis-trans isomerization of proline imidic peptide bonds in oligopeptides.</text>
</comment>
<comment type="similarity">
    <text evidence="1 4">Belongs to the cyclophilin-type PPIase family.</text>
</comment>
<dbReference type="PANTHER" id="PTHR43246">
    <property type="entry name" value="PEPTIDYL-PROLYL CIS-TRANS ISOMERASE CYP38, CHLOROPLASTIC"/>
    <property type="match status" value="1"/>
</dbReference>
<dbReference type="InterPro" id="IPR044665">
    <property type="entry name" value="E_coli_cyclophilin_A-like"/>
</dbReference>
<sequence length="197" mass="22026">MKKILLLIIGLSVSFFSYSADNKLDTQENVLFPRVQFETNMGNFIVELNRSKAPITVKNFLDYAVAGEYDGTVFHRVVSEFVAQAGGYEADFTPRDSKEPIYNESGNGLKNSRMTIAMARMNKPHSATRQFYFNLSNNKNLDPGRNWGYCVFGYVESGEEVLEKIGEAATAFNPDFGAADVPVETILIKKVTLLPRS</sequence>
<evidence type="ECO:0000256" key="2">
    <source>
        <dbReference type="ARBA" id="ARBA00023110"/>
    </source>
</evidence>
<dbReference type="EC" id="5.2.1.8" evidence="4"/>
<organism evidence="6 7">
    <name type="scientific">Catenovulum maritimum</name>
    <dbReference type="NCBI Taxonomy" id="1513271"/>
    <lineage>
        <taxon>Bacteria</taxon>
        <taxon>Pseudomonadati</taxon>
        <taxon>Pseudomonadota</taxon>
        <taxon>Gammaproteobacteria</taxon>
        <taxon>Alteromonadales</taxon>
        <taxon>Alteromonadaceae</taxon>
        <taxon>Catenovulum</taxon>
    </lineage>
</organism>
<dbReference type="STRING" id="1513271.XM47_06670"/>
<evidence type="ECO:0000259" key="5">
    <source>
        <dbReference type="PROSITE" id="PS50072"/>
    </source>
</evidence>
<dbReference type="RefSeq" id="WP_048691006.1">
    <property type="nucleotide sequence ID" value="NZ_KQ130486.1"/>
</dbReference>
<dbReference type="PRINTS" id="PR00153">
    <property type="entry name" value="CSAPPISMRASE"/>
</dbReference>
<dbReference type="PROSITE" id="PS50072">
    <property type="entry name" value="CSA_PPIASE_2"/>
    <property type="match status" value="1"/>
</dbReference>
<dbReference type="GO" id="GO:0003755">
    <property type="term" value="F:peptidyl-prolyl cis-trans isomerase activity"/>
    <property type="evidence" value="ECO:0007669"/>
    <property type="project" value="UniProtKB-UniRule"/>
</dbReference>
<dbReference type="Pfam" id="PF00160">
    <property type="entry name" value="Pro_isomerase"/>
    <property type="match status" value="1"/>
</dbReference>
<dbReference type="GO" id="GO:0006457">
    <property type="term" value="P:protein folding"/>
    <property type="evidence" value="ECO:0007669"/>
    <property type="project" value="InterPro"/>
</dbReference>
<protein>
    <recommendedName>
        <fullName evidence="4">Peptidyl-prolyl cis-trans isomerase</fullName>
        <shortName evidence="4">PPIase</shortName>
        <ecNumber evidence="4">5.2.1.8</ecNumber>
    </recommendedName>
</protein>